<dbReference type="InterPro" id="IPR024078">
    <property type="entry name" value="LmbE-like_dom_sf"/>
</dbReference>
<dbReference type="EMBL" id="CP031165">
    <property type="protein sequence ID" value="AXV07456.1"/>
    <property type="molecule type" value="Genomic_DNA"/>
</dbReference>
<evidence type="ECO:0000313" key="1">
    <source>
        <dbReference type="EMBL" id="AXV07456.1"/>
    </source>
</evidence>
<dbReference type="PANTHER" id="PTHR12993">
    <property type="entry name" value="N-ACETYLGLUCOSAMINYL-PHOSPHATIDYLINOSITOL DE-N-ACETYLASE-RELATED"/>
    <property type="match status" value="1"/>
</dbReference>
<organism evidence="1 2">
    <name type="scientific">Euzebya pacifica</name>
    <dbReference type="NCBI Taxonomy" id="1608957"/>
    <lineage>
        <taxon>Bacteria</taxon>
        <taxon>Bacillati</taxon>
        <taxon>Actinomycetota</taxon>
        <taxon>Nitriliruptoria</taxon>
        <taxon>Euzebyales</taxon>
    </lineage>
</organism>
<dbReference type="GO" id="GO:0016137">
    <property type="term" value="P:glycoside metabolic process"/>
    <property type="evidence" value="ECO:0007669"/>
    <property type="project" value="UniProtKB-ARBA"/>
</dbReference>
<dbReference type="RefSeq" id="WP_164710511.1">
    <property type="nucleotide sequence ID" value="NZ_CAXIBR010000072.1"/>
</dbReference>
<dbReference type="Proteomes" id="UP000264006">
    <property type="component" value="Chromosome"/>
</dbReference>
<dbReference type="KEGG" id="euz:DVS28_a2777"/>
<dbReference type="GO" id="GO:0016811">
    <property type="term" value="F:hydrolase activity, acting on carbon-nitrogen (but not peptide) bonds, in linear amides"/>
    <property type="evidence" value="ECO:0007669"/>
    <property type="project" value="TreeGrafter"/>
</dbReference>
<dbReference type="Pfam" id="PF02585">
    <property type="entry name" value="PIG-L"/>
    <property type="match status" value="1"/>
</dbReference>
<name>A0A346XZ09_9ACTN</name>
<proteinExistence type="predicted"/>
<protein>
    <submittedName>
        <fullName evidence="1">Putative LMBE-related protein</fullName>
    </submittedName>
</protein>
<dbReference type="AlphaFoldDB" id="A0A346XZ09"/>
<dbReference type="InterPro" id="IPR003737">
    <property type="entry name" value="GlcNAc_PI_deacetylase-related"/>
</dbReference>
<sequence length="252" mass="26852">MTTTIVFLHAHPDDEAIFTGGTMALLAAAGCRVVLVTATKGEEGTPRFPLPAGESIADRREAETHAAAELLAVDAVRFLGFRDSGVAGSDAQDHPLAFGACDVEDAADRLAAICREEGADVLVHYDPGGIYAHADHLQVHRIGALAAARAGIATTYEATVDHEYLHFVDVHLVEGANRSLESRKSIGLPTAMISTTVDCRAVLETKWRAMAAHASQIPDADPMVPPEQFADVYGWEWFVRHGPPGPIDALPS</sequence>
<accession>A0A346XZ09</accession>
<evidence type="ECO:0000313" key="2">
    <source>
        <dbReference type="Proteomes" id="UP000264006"/>
    </source>
</evidence>
<dbReference type="PANTHER" id="PTHR12993:SF26">
    <property type="entry name" value="1D-MYO-INOSITOL 2-ACETAMIDO-2-DEOXY-ALPHA-D-GLUCOPYRANOSIDE DEACETYLASE"/>
    <property type="match status" value="1"/>
</dbReference>
<keyword evidence="2" id="KW-1185">Reference proteome</keyword>
<gene>
    <name evidence="1" type="ORF">DVS28_a2777</name>
</gene>
<dbReference type="SUPFAM" id="SSF102588">
    <property type="entry name" value="LmbE-like"/>
    <property type="match status" value="1"/>
</dbReference>
<reference evidence="1 2" key="1">
    <citation type="submission" date="2018-09" db="EMBL/GenBank/DDBJ databases">
        <title>Complete genome sequence of Euzebya sp. DY32-46 isolated from seawater of Pacific Ocean.</title>
        <authorList>
            <person name="Xu L."/>
            <person name="Wu Y.-H."/>
            <person name="Xu X.-W."/>
        </authorList>
    </citation>
    <scope>NUCLEOTIDE SEQUENCE [LARGE SCALE GENOMIC DNA]</scope>
    <source>
        <strain evidence="1 2">DY32-46</strain>
    </source>
</reference>
<dbReference type="Gene3D" id="3.40.50.10320">
    <property type="entry name" value="LmbE-like"/>
    <property type="match status" value="1"/>
</dbReference>